<keyword evidence="2" id="KW-1185">Reference proteome</keyword>
<sequence>MSTAVYHPRIPRSPISSLPGVKRFANAIWYRSKAKIRDILEHEDPDSSTPPPQAHWIPPEILEMIIANLAYDSRTLKACAATCFTWYNITIPHLYHTLKFRQWSRDSSRTYLHPLEGLHKLDLLPYVKQVQFSKALFGTIYISPAIFDSENLQYFRALENLQDLTIADLDFLKFPMGPVEYFGHFSPTLRSVALIAPRGTRRELLDFFGSFPNLDNVEISDYSALAVEDEAPDILLVPMEGRLRGQLTLKNLDDERLLKDMIVAYGGMQFTSMVLHHVQGIQLVLDACANTLETAYIQLHNASKHSSAQSCDLSRNNALRSLEILGPRLSDSLQHAHKIKAIKGLLSTIKSPVFSEVVVIFSELDARWPPRGLDRVLREFYRVKQFRVAFCLETLEEFMAPHLELLNLEMKRVAAWGAYDFLPCPPVISSRIETKYTRYPSGICDS</sequence>
<reference evidence="1" key="2">
    <citation type="submission" date="2020-11" db="EMBL/GenBank/DDBJ databases">
        <authorList>
            <consortium name="DOE Joint Genome Institute"/>
            <person name="Kuo A."/>
            <person name="Miyauchi S."/>
            <person name="Kiss E."/>
            <person name="Drula E."/>
            <person name="Kohler A."/>
            <person name="Sanchez-Garcia M."/>
            <person name="Andreopoulos B."/>
            <person name="Barry K.W."/>
            <person name="Bonito G."/>
            <person name="Buee M."/>
            <person name="Carver A."/>
            <person name="Chen C."/>
            <person name="Cichocki N."/>
            <person name="Clum A."/>
            <person name="Culley D."/>
            <person name="Crous P.W."/>
            <person name="Fauchery L."/>
            <person name="Girlanda M."/>
            <person name="Hayes R."/>
            <person name="Keri Z."/>
            <person name="Labutti K."/>
            <person name="Lipzen A."/>
            <person name="Lombard V."/>
            <person name="Magnuson J."/>
            <person name="Maillard F."/>
            <person name="Morin E."/>
            <person name="Murat C."/>
            <person name="Nolan M."/>
            <person name="Ohm R."/>
            <person name="Pangilinan J."/>
            <person name="Pereira M."/>
            <person name="Perotto S."/>
            <person name="Peter M."/>
            <person name="Riley R."/>
            <person name="Sitrit Y."/>
            <person name="Stielow B."/>
            <person name="Szollosi G."/>
            <person name="Zifcakova L."/>
            <person name="Stursova M."/>
            <person name="Spatafora J.W."/>
            <person name="Tedersoo L."/>
            <person name="Vaario L.-M."/>
            <person name="Yamada A."/>
            <person name="Yan M."/>
            <person name="Wang P."/>
            <person name="Xu J."/>
            <person name="Bruns T."/>
            <person name="Baldrian P."/>
            <person name="Vilgalys R."/>
            <person name="Henrissat B."/>
            <person name="Grigoriev I.V."/>
            <person name="Hibbett D."/>
            <person name="Nagy L.G."/>
            <person name="Martin F.M."/>
        </authorList>
    </citation>
    <scope>NUCLEOTIDE SEQUENCE</scope>
    <source>
        <strain evidence="1">UH-Tt-Lm1</strain>
    </source>
</reference>
<dbReference type="Proteomes" id="UP000736335">
    <property type="component" value="Unassembled WGS sequence"/>
</dbReference>
<evidence type="ECO:0008006" key="3">
    <source>
        <dbReference type="Google" id="ProtNLM"/>
    </source>
</evidence>
<evidence type="ECO:0000313" key="2">
    <source>
        <dbReference type="Proteomes" id="UP000736335"/>
    </source>
</evidence>
<dbReference type="OrthoDB" id="2933238at2759"/>
<dbReference type="AlphaFoldDB" id="A0A9P6HF71"/>
<protein>
    <recommendedName>
        <fullName evidence="3">F-box domain-containing protein</fullName>
    </recommendedName>
</protein>
<reference evidence="1" key="1">
    <citation type="journal article" date="2020" name="Nat. Commun.">
        <title>Large-scale genome sequencing of mycorrhizal fungi provides insights into the early evolution of symbiotic traits.</title>
        <authorList>
            <person name="Miyauchi S."/>
            <person name="Kiss E."/>
            <person name="Kuo A."/>
            <person name="Drula E."/>
            <person name="Kohler A."/>
            <person name="Sanchez-Garcia M."/>
            <person name="Morin E."/>
            <person name="Andreopoulos B."/>
            <person name="Barry K.W."/>
            <person name="Bonito G."/>
            <person name="Buee M."/>
            <person name="Carver A."/>
            <person name="Chen C."/>
            <person name="Cichocki N."/>
            <person name="Clum A."/>
            <person name="Culley D."/>
            <person name="Crous P.W."/>
            <person name="Fauchery L."/>
            <person name="Girlanda M."/>
            <person name="Hayes R.D."/>
            <person name="Keri Z."/>
            <person name="LaButti K."/>
            <person name="Lipzen A."/>
            <person name="Lombard V."/>
            <person name="Magnuson J."/>
            <person name="Maillard F."/>
            <person name="Murat C."/>
            <person name="Nolan M."/>
            <person name="Ohm R.A."/>
            <person name="Pangilinan J."/>
            <person name="Pereira M.F."/>
            <person name="Perotto S."/>
            <person name="Peter M."/>
            <person name="Pfister S."/>
            <person name="Riley R."/>
            <person name="Sitrit Y."/>
            <person name="Stielow J.B."/>
            <person name="Szollosi G."/>
            <person name="Zifcakova L."/>
            <person name="Stursova M."/>
            <person name="Spatafora J.W."/>
            <person name="Tedersoo L."/>
            <person name="Vaario L.M."/>
            <person name="Yamada A."/>
            <person name="Yan M."/>
            <person name="Wang P."/>
            <person name="Xu J."/>
            <person name="Bruns T."/>
            <person name="Baldrian P."/>
            <person name="Vilgalys R."/>
            <person name="Dunand C."/>
            <person name="Henrissat B."/>
            <person name="Grigoriev I.V."/>
            <person name="Hibbett D."/>
            <person name="Nagy L.G."/>
            <person name="Martin F.M."/>
        </authorList>
    </citation>
    <scope>NUCLEOTIDE SEQUENCE</scope>
    <source>
        <strain evidence="1">UH-Tt-Lm1</strain>
    </source>
</reference>
<dbReference type="SUPFAM" id="SSF81383">
    <property type="entry name" value="F-box domain"/>
    <property type="match status" value="1"/>
</dbReference>
<organism evidence="1 2">
    <name type="scientific">Thelephora terrestris</name>
    <dbReference type="NCBI Taxonomy" id="56493"/>
    <lineage>
        <taxon>Eukaryota</taxon>
        <taxon>Fungi</taxon>
        <taxon>Dikarya</taxon>
        <taxon>Basidiomycota</taxon>
        <taxon>Agaricomycotina</taxon>
        <taxon>Agaricomycetes</taxon>
        <taxon>Thelephorales</taxon>
        <taxon>Thelephoraceae</taxon>
        <taxon>Thelephora</taxon>
    </lineage>
</organism>
<dbReference type="InterPro" id="IPR036047">
    <property type="entry name" value="F-box-like_dom_sf"/>
</dbReference>
<comment type="caution">
    <text evidence="1">The sequence shown here is derived from an EMBL/GenBank/DDBJ whole genome shotgun (WGS) entry which is preliminary data.</text>
</comment>
<accession>A0A9P6HF71</accession>
<dbReference type="EMBL" id="WIUZ02000006">
    <property type="protein sequence ID" value="KAF9786005.1"/>
    <property type="molecule type" value="Genomic_DNA"/>
</dbReference>
<gene>
    <name evidence="1" type="ORF">BJ322DRAFT_1107876</name>
</gene>
<proteinExistence type="predicted"/>
<name>A0A9P6HF71_9AGAM</name>
<evidence type="ECO:0000313" key="1">
    <source>
        <dbReference type="EMBL" id="KAF9786005.1"/>
    </source>
</evidence>